<dbReference type="AlphaFoldDB" id="A0A5J4RCF6"/>
<protein>
    <submittedName>
        <fullName evidence="8">Glycerol uptake facilitator protein</fullName>
    </submittedName>
</protein>
<dbReference type="PANTHER" id="PTHR43829:SF9">
    <property type="entry name" value="AQUAPORIN-9"/>
    <property type="match status" value="1"/>
</dbReference>
<evidence type="ECO:0000256" key="7">
    <source>
        <dbReference type="SAM" id="Phobius"/>
    </source>
</evidence>
<feature type="transmembrane region" description="Helical" evidence="7">
    <location>
        <begin position="83"/>
        <end position="103"/>
    </location>
</feature>
<dbReference type="Pfam" id="PF00230">
    <property type="entry name" value="MIP"/>
    <property type="match status" value="1"/>
</dbReference>
<feature type="transmembrane region" description="Helical" evidence="7">
    <location>
        <begin position="36"/>
        <end position="54"/>
    </location>
</feature>
<feature type="transmembrane region" description="Helical" evidence="7">
    <location>
        <begin position="141"/>
        <end position="166"/>
    </location>
</feature>
<sequence>MKAKEFIGEALGTFILVLFGCGCVAVAVLFGEYNSIFQIGFVWGIGVTLGIYLTRHLSNAHLNPAVTLAMVLSKRMKAGKIPVYLSGQFFGAFLAGLAVFLLFSSSIEAYESLHQITRGSDASIITAKMFGEFYPNPGGSAVVPMGLAIAAEAFGTFLLVLTIFGLTEDANAGRPSNTITPLFIGLTVSSIIWLIAPLTQAGLNPARDFGPRLVAWLFGWGDAALPDHCGGFFWVYILAPIAGGLIAALLEPVMKRFTTKDYNTI</sequence>
<organism evidence="8">
    <name type="scientific">termite gut metagenome</name>
    <dbReference type="NCBI Taxonomy" id="433724"/>
    <lineage>
        <taxon>unclassified sequences</taxon>
        <taxon>metagenomes</taxon>
        <taxon>organismal metagenomes</taxon>
    </lineage>
</organism>
<dbReference type="PROSITE" id="PS51257">
    <property type="entry name" value="PROKAR_LIPOPROTEIN"/>
    <property type="match status" value="1"/>
</dbReference>
<comment type="subcellular location">
    <subcellularLocation>
        <location evidence="1">Membrane</location>
        <topology evidence="1">Multi-pass membrane protein</topology>
    </subcellularLocation>
</comment>
<dbReference type="InterPro" id="IPR000425">
    <property type="entry name" value="MIP"/>
</dbReference>
<keyword evidence="4 7" id="KW-0812">Transmembrane</keyword>
<evidence type="ECO:0000256" key="3">
    <source>
        <dbReference type="ARBA" id="ARBA00022448"/>
    </source>
</evidence>
<dbReference type="NCBIfam" id="TIGR00861">
    <property type="entry name" value="MIP"/>
    <property type="match status" value="1"/>
</dbReference>
<dbReference type="PROSITE" id="PS00221">
    <property type="entry name" value="MIP"/>
    <property type="match status" value="1"/>
</dbReference>
<comment type="caution">
    <text evidence="8">The sequence shown here is derived from an EMBL/GenBank/DDBJ whole genome shotgun (WGS) entry which is preliminary data.</text>
</comment>
<keyword evidence="5 7" id="KW-1133">Transmembrane helix</keyword>
<feature type="transmembrane region" description="Helical" evidence="7">
    <location>
        <begin position="231"/>
        <end position="250"/>
    </location>
</feature>
<feature type="transmembrane region" description="Helical" evidence="7">
    <location>
        <begin position="12"/>
        <end position="30"/>
    </location>
</feature>
<dbReference type="GO" id="GO:0005886">
    <property type="term" value="C:plasma membrane"/>
    <property type="evidence" value="ECO:0007669"/>
    <property type="project" value="TreeGrafter"/>
</dbReference>
<dbReference type="InterPro" id="IPR050363">
    <property type="entry name" value="MIP/Aquaporin"/>
</dbReference>
<feature type="transmembrane region" description="Helical" evidence="7">
    <location>
        <begin position="178"/>
        <end position="196"/>
    </location>
</feature>
<keyword evidence="3" id="KW-0813">Transport</keyword>
<dbReference type="GO" id="GO:0015254">
    <property type="term" value="F:glycerol channel activity"/>
    <property type="evidence" value="ECO:0007669"/>
    <property type="project" value="TreeGrafter"/>
</dbReference>
<evidence type="ECO:0000256" key="4">
    <source>
        <dbReference type="ARBA" id="ARBA00022692"/>
    </source>
</evidence>
<evidence type="ECO:0000256" key="1">
    <source>
        <dbReference type="ARBA" id="ARBA00004141"/>
    </source>
</evidence>
<dbReference type="GO" id="GO:0015250">
    <property type="term" value="F:water channel activity"/>
    <property type="evidence" value="ECO:0007669"/>
    <property type="project" value="TreeGrafter"/>
</dbReference>
<dbReference type="PRINTS" id="PR00783">
    <property type="entry name" value="MINTRINSICP"/>
</dbReference>
<gene>
    <name evidence="8" type="ORF">EZS27_019934</name>
</gene>
<proteinExistence type="inferred from homology"/>
<dbReference type="EMBL" id="SNRY01001369">
    <property type="protein sequence ID" value="KAA6331458.1"/>
    <property type="molecule type" value="Genomic_DNA"/>
</dbReference>
<reference evidence="8" key="1">
    <citation type="submission" date="2019-03" db="EMBL/GenBank/DDBJ databases">
        <title>Single cell metagenomics reveals metabolic interactions within the superorganism composed of flagellate Streblomastix strix and complex community of Bacteroidetes bacteria on its surface.</title>
        <authorList>
            <person name="Treitli S.C."/>
            <person name="Kolisko M."/>
            <person name="Husnik F."/>
            <person name="Keeling P."/>
            <person name="Hampl V."/>
        </authorList>
    </citation>
    <scope>NUCLEOTIDE SEQUENCE</scope>
    <source>
        <strain evidence="8">STM</strain>
    </source>
</reference>
<accession>A0A5J4RCF6</accession>
<evidence type="ECO:0000256" key="6">
    <source>
        <dbReference type="ARBA" id="ARBA00023136"/>
    </source>
</evidence>
<comment type="similarity">
    <text evidence="2">Belongs to the MIP/aquaporin (TC 1.A.8) family.</text>
</comment>
<name>A0A5J4RCF6_9ZZZZ</name>
<dbReference type="SUPFAM" id="SSF81338">
    <property type="entry name" value="Aquaporin-like"/>
    <property type="match status" value="1"/>
</dbReference>
<dbReference type="Gene3D" id="1.20.1080.10">
    <property type="entry name" value="Glycerol uptake facilitator protein"/>
    <property type="match status" value="1"/>
</dbReference>
<evidence type="ECO:0000256" key="2">
    <source>
        <dbReference type="ARBA" id="ARBA00006175"/>
    </source>
</evidence>
<dbReference type="InterPro" id="IPR023271">
    <property type="entry name" value="Aquaporin-like"/>
</dbReference>
<dbReference type="PANTHER" id="PTHR43829">
    <property type="entry name" value="AQUAPORIN OR AQUAGLYCEROPORIN RELATED"/>
    <property type="match status" value="1"/>
</dbReference>
<evidence type="ECO:0000256" key="5">
    <source>
        <dbReference type="ARBA" id="ARBA00022989"/>
    </source>
</evidence>
<dbReference type="InterPro" id="IPR022357">
    <property type="entry name" value="MIP_CS"/>
</dbReference>
<keyword evidence="6 7" id="KW-0472">Membrane</keyword>
<evidence type="ECO:0000313" key="8">
    <source>
        <dbReference type="EMBL" id="KAA6331458.1"/>
    </source>
</evidence>